<keyword evidence="1" id="KW-0812">Transmembrane</keyword>
<comment type="caution">
    <text evidence="2">The sequence shown here is derived from an EMBL/GenBank/DDBJ whole genome shotgun (WGS) entry which is preliminary data.</text>
</comment>
<dbReference type="Proteomes" id="UP000231843">
    <property type="component" value="Unassembled WGS sequence"/>
</dbReference>
<organism evidence="2 3">
    <name type="scientific">Leptospira neocaledonica</name>
    <dbReference type="NCBI Taxonomy" id="2023192"/>
    <lineage>
        <taxon>Bacteria</taxon>
        <taxon>Pseudomonadati</taxon>
        <taxon>Spirochaetota</taxon>
        <taxon>Spirochaetia</taxon>
        <taxon>Leptospirales</taxon>
        <taxon>Leptospiraceae</taxon>
        <taxon>Leptospira</taxon>
    </lineage>
</organism>
<evidence type="ECO:0000313" key="2">
    <source>
        <dbReference type="EMBL" id="PJZ75743.1"/>
    </source>
</evidence>
<dbReference type="OrthoDB" id="324450at2"/>
<proteinExistence type="predicted"/>
<evidence type="ECO:0000313" key="3">
    <source>
        <dbReference type="Proteomes" id="UP000231843"/>
    </source>
</evidence>
<name>A0A2M9ZUY5_9LEPT</name>
<reference evidence="2 3" key="1">
    <citation type="submission" date="2017-07" db="EMBL/GenBank/DDBJ databases">
        <title>Leptospira spp. isolated from tropical soils.</title>
        <authorList>
            <person name="Thibeaux R."/>
            <person name="Iraola G."/>
            <person name="Ferres I."/>
            <person name="Bierque E."/>
            <person name="Girault D."/>
            <person name="Soupe-Gilbert M.-E."/>
            <person name="Picardeau M."/>
            <person name="Goarant C."/>
        </authorList>
    </citation>
    <scope>NUCLEOTIDE SEQUENCE [LARGE SCALE GENOMIC DNA]</scope>
    <source>
        <strain evidence="2 3">ES4-C-A1</strain>
    </source>
</reference>
<evidence type="ECO:0008006" key="4">
    <source>
        <dbReference type="Google" id="ProtNLM"/>
    </source>
</evidence>
<feature type="transmembrane region" description="Helical" evidence="1">
    <location>
        <begin position="16"/>
        <end position="35"/>
    </location>
</feature>
<dbReference type="PANTHER" id="PTHR37841">
    <property type="entry name" value="GLR2918 PROTEIN"/>
    <property type="match status" value="1"/>
</dbReference>
<evidence type="ECO:0000256" key="1">
    <source>
        <dbReference type="SAM" id="Phobius"/>
    </source>
</evidence>
<keyword evidence="3" id="KW-1185">Reference proteome</keyword>
<dbReference type="EMBL" id="NPEA01000010">
    <property type="protein sequence ID" value="PJZ75743.1"/>
    <property type="molecule type" value="Genomic_DNA"/>
</dbReference>
<gene>
    <name evidence="2" type="ORF">CH365_17195</name>
</gene>
<sequence>MPNLSQIPAVFHSLRFKIFSGLILLSITLGIYYIFFLNTTSNHSCTTNFEYAAGSESDISFVVLKSSNRKIPDIKLIGDFLDFLYINSRPNKNYLTYYRKSAYGLLGGDGQVILLPNYLRDIYVIPGKAVVASNSKNPPIDYHIFDLNGRQISDQGFRRISHTEINSPDLIIVSVEDLEGVYNLKERKFQIPPTYDEIRSAEEGLFIVRKDRKTFYINENNESVFPLTFNSARNFSEGLATVGRDDKYAYIDRKGNLITDFIFEAAGDFHEGLALVCLNGKYGYIDRKGNLQIPAQFDREDYFYNGRTVVLQNGKKYLIDTSGEKISSGYDNIDKYNEFLILAFKNNSAPVALLDWNGKNILHTNISYVRNQADGNIIVETEKRNPNFILNAKGEILFTTKNPLHQVQYDNGYFISKIPEYPDQEPDNSSNKNYLINIKDKSQKTIPAGEIEYFREGIFLVHENDKKYYMNVLLEKIPATSSIKTFSQFNNGLASVEIDQKYGMIDKSGAFVIPPIFDKIGENIDGKYIVVKDKQSGLLDLESCLR</sequence>
<dbReference type="SUPFAM" id="SSF69360">
    <property type="entry name" value="Cell wall binding repeat"/>
    <property type="match status" value="1"/>
</dbReference>
<dbReference type="InterPro" id="IPR032774">
    <property type="entry name" value="WG_beta_rep"/>
</dbReference>
<keyword evidence="1" id="KW-0472">Membrane</keyword>
<accession>A0A2M9ZUY5</accession>
<dbReference type="PANTHER" id="PTHR37841:SF1">
    <property type="entry name" value="DUF3298 DOMAIN-CONTAINING PROTEIN"/>
    <property type="match status" value="1"/>
</dbReference>
<dbReference type="Pfam" id="PF14903">
    <property type="entry name" value="WG_beta_rep"/>
    <property type="match status" value="3"/>
</dbReference>
<keyword evidence="1" id="KW-1133">Transmembrane helix</keyword>
<dbReference type="AlphaFoldDB" id="A0A2M9ZUY5"/>
<protein>
    <recommendedName>
        <fullName evidence="4">WG repeat-containing protein</fullName>
    </recommendedName>
</protein>